<sequence>MNISLVLSSFYLTYVFLLTTGAITLIEALRTPIPAVRHIMNIETCISIIASYFYGLFIAAIKKSQETPKTEESQETNTTEANDKVESVIPIAKINNMRYNDWFITTPFMLLGLSMVLGYENKKQVKIYPLLLTLAFNFAMLTFGYLGEIRVLTRNLASFIGFIFFFLTYGTIWKLFMTGSKITSQSKFIFWVFIGIWSLYGVFYHAKESTKMFGYNILDLFAKAIVGICFWLYYTKTLVF</sequence>
<evidence type="ECO:0000256" key="5">
    <source>
        <dbReference type="ARBA" id="ARBA00023136"/>
    </source>
</evidence>
<evidence type="ECO:0000256" key="1">
    <source>
        <dbReference type="ARBA" id="ARBA00004141"/>
    </source>
</evidence>
<feature type="transmembrane region" description="Helical" evidence="6">
    <location>
        <begin position="6"/>
        <end position="29"/>
    </location>
</feature>
<evidence type="ECO:0000256" key="4">
    <source>
        <dbReference type="ARBA" id="ARBA00022989"/>
    </source>
</evidence>
<keyword evidence="4 6" id="KW-1133">Transmembrane helix</keyword>
<protein>
    <submittedName>
        <fullName evidence="7">Uncharacterized protein</fullName>
    </submittedName>
</protein>
<feature type="transmembrane region" description="Helical" evidence="6">
    <location>
        <begin position="127"/>
        <end position="146"/>
    </location>
</feature>
<comment type="subcellular location">
    <subcellularLocation>
        <location evidence="1">Membrane</location>
        <topology evidence="1">Multi-pass membrane protein</topology>
    </subcellularLocation>
</comment>
<proteinExistence type="inferred from homology"/>
<feature type="transmembrane region" description="Helical" evidence="6">
    <location>
        <begin position="212"/>
        <end position="234"/>
    </location>
</feature>
<evidence type="ECO:0000256" key="6">
    <source>
        <dbReference type="SAM" id="Phobius"/>
    </source>
</evidence>
<keyword evidence="5 6" id="KW-0472">Membrane</keyword>
<evidence type="ECO:0000256" key="2">
    <source>
        <dbReference type="ARBA" id="ARBA00008130"/>
    </source>
</evidence>
<organism evidence="7">
    <name type="scientific">viral metagenome</name>
    <dbReference type="NCBI Taxonomy" id="1070528"/>
    <lineage>
        <taxon>unclassified sequences</taxon>
        <taxon>metagenomes</taxon>
        <taxon>organismal metagenomes</taxon>
    </lineage>
</organism>
<dbReference type="PRINTS" id="PR00251">
    <property type="entry name" value="BACTRLOPSIN"/>
</dbReference>
<dbReference type="InterPro" id="IPR001425">
    <property type="entry name" value="Arc/bac/fun_rhodopsins"/>
</dbReference>
<dbReference type="Gene3D" id="1.20.1070.10">
    <property type="entry name" value="Rhodopsin 7-helix transmembrane proteins"/>
    <property type="match status" value="1"/>
</dbReference>
<evidence type="ECO:0000256" key="3">
    <source>
        <dbReference type="ARBA" id="ARBA00022692"/>
    </source>
</evidence>
<reference evidence="7" key="1">
    <citation type="journal article" date="2020" name="Nature">
        <title>Giant virus diversity and host interactions through global metagenomics.</title>
        <authorList>
            <person name="Schulz F."/>
            <person name="Roux S."/>
            <person name="Paez-Espino D."/>
            <person name="Jungbluth S."/>
            <person name="Walsh D.A."/>
            <person name="Denef V.J."/>
            <person name="McMahon K.D."/>
            <person name="Konstantinidis K.T."/>
            <person name="Eloe-Fadrosh E.A."/>
            <person name="Kyrpides N.C."/>
            <person name="Woyke T."/>
        </authorList>
    </citation>
    <scope>NUCLEOTIDE SEQUENCE</scope>
    <source>
        <strain evidence="7">GVMAG-M-3300023174-116</strain>
    </source>
</reference>
<evidence type="ECO:0000313" key="7">
    <source>
        <dbReference type="EMBL" id="QHT11428.1"/>
    </source>
</evidence>
<feature type="transmembrane region" description="Helical" evidence="6">
    <location>
        <begin position="188"/>
        <end position="206"/>
    </location>
</feature>
<dbReference type="AlphaFoldDB" id="A0A6C0D3Q2"/>
<dbReference type="SUPFAM" id="SSF81321">
    <property type="entry name" value="Family A G protein-coupled receptor-like"/>
    <property type="match status" value="1"/>
</dbReference>
<feature type="transmembrane region" description="Helical" evidence="6">
    <location>
        <begin position="102"/>
        <end position="120"/>
    </location>
</feature>
<feature type="transmembrane region" description="Helical" evidence="6">
    <location>
        <begin position="158"/>
        <end position="176"/>
    </location>
</feature>
<dbReference type="EMBL" id="MN739534">
    <property type="protein sequence ID" value="QHT11428.1"/>
    <property type="molecule type" value="Genomic_DNA"/>
</dbReference>
<accession>A0A6C0D3Q2</accession>
<feature type="transmembrane region" description="Helical" evidence="6">
    <location>
        <begin position="41"/>
        <end position="61"/>
    </location>
</feature>
<name>A0A6C0D3Q2_9ZZZZ</name>
<comment type="similarity">
    <text evidence="2">Belongs to the archaeal/bacterial/fungal opsin family.</text>
</comment>
<keyword evidence="3 6" id="KW-0812">Transmembrane</keyword>
<dbReference type="Pfam" id="PF01036">
    <property type="entry name" value="Bac_rhodopsin"/>
    <property type="match status" value="1"/>
</dbReference>
<dbReference type="GO" id="GO:0016020">
    <property type="term" value="C:membrane"/>
    <property type="evidence" value="ECO:0007669"/>
    <property type="project" value="UniProtKB-SubCell"/>
</dbReference>